<proteinExistence type="predicted"/>
<dbReference type="EMBL" id="JAUKUA010000002">
    <property type="protein sequence ID" value="KAK0726022.1"/>
    <property type="molecule type" value="Genomic_DNA"/>
</dbReference>
<evidence type="ECO:0000256" key="1">
    <source>
        <dbReference type="SAM" id="MobiDB-lite"/>
    </source>
</evidence>
<accession>A0AA40E5P9</accession>
<evidence type="ECO:0000313" key="3">
    <source>
        <dbReference type="Proteomes" id="UP001172102"/>
    </source>
</evidence>
<evidence type="ECO:0000313" key="2">
    <source>
        <dbReference type="EMBL" id="KAK0726022.1"/>
    </source>
</evidence>
<gene>
    <name evidence="2" type="ORF">B0H67DRAFT_145195</name>
</gene>
<feature type="region of interest" description="Disordered" evidence="1">
    <location>
        <begin position="1"/>
        <end position="27"/>
    </location>
</feature>
<name>A0AA40E5P9_9PEZI</name>
<comment type="caution">
    <text evidence="2">The sequence shown here is derived from an EMBL/GenBank/DDBJ whole genome shotgun (WGS) entry which is preliminary data.</text>
</comment>
<reference evidence="2" key="1">
    <citation type="submission" date="2023-06" db="EMBL/GenBank/DDBJ databases">
        <title>Genome-scale phylogeny and comparative genomics of the fungal order Sordariales.</title>
        <authorList>
            <consortium name="Lawrence Berkeley National Laboratory"/>
            <person name="Hensen N."/>
            <person name="Bonometti L."/>
            <person name="Westerberg I."/>
            <person name="Brannstrom I.O."/>
            <person name="Guillou S."/>
            <person name="Cros-Aarteil S."/>
            <person name="Calhoun S."/>
            <person name="Haridas S."/>
            <person name="Kuo A."/>
            <person name="Mondo S."/>
            <person name="Pangilinan J."/>
            <person name="Riley R."/>
            <person name="Labutti K."/>
            <person name="Andreopoulos B."/>
            <person name="Lipzen A."/>
            <person name="Chen C."/>
            <person name="Yanf M."/>
            <person name="Daum C."/>
            <person name="Ng V."/>
            <person name="Clum A."/>
            <person name="Steindorff A."/>
            <person name="Ohm R."/>
            <person name="Martin F."/>
            <person name="Silar P."/>
            <person name="Natvig D."/>
            <person name="Lalanne C."/>
            <person name="Gautier V."/>
            <person name="Ament-Velasquez S.L."/>
            <person name="Kruys A."/>
            <person name="Hutchinson M.I."/>
            <person name="Powell A.J."/>
            <person name="Barry K."/>
            <person name="Miller A.N."/>
            <person name="Grigoriev I.V."/>
            <person name="Debuchy R."/>
            <person name="Gladieux P."/>
            <person name="Thoren M.H."/>
            <person name="Johannesson H."/>
        </authorList>
    </citation>
    <scope>NUCLEOTIDE SEQUENCE</scope>
    <source>
        <strain evidence="2">SMH4607-1</strain>
    </source>
</reference>
<dbReference type="Proteomes" id="UP001172102">
    <property type="component" value="Unassembled WGS sequence"/>
</dbReference>
<keyword evidence="3" id="KW-1185">Reference proteome</keyword>
<organism evidence="2 3">
    <name type="scientific">Lasiosphaeris hirsuta</name>
    <dbReference type="NCBI Taxonomy" id="260670"/>
    <lineage>
        <taxon>Eukaryota</taxon>
        <taxon>Fungi</taxon>
        <taxon>Dikarya</taxon>
        <taxon>Ascomycota</taxon>
        <taxon>Pezizomycotina</taxon>
        <taxon>Sordariomycetes</taxon>
        <taxon>Sordariomycetidae</taxon>
        <taxon>Sordariales</taxon>
        <taxon>Lasiosphaeriaceae</taxon>
        <taxon>Lasiosphaeris</taxon>
    </lineage>
</organism>
<sequence length="255" mass="27542">MASHACSRARASFTRPPAKTARPPPRGAVQLTAQISARKACEVLAACPLERAPVEFVKSSVPDGGGGGAERSWSRCACRQASAAQCPGTGAAYWTACFMRRSSIAGSVQRITHPARSRVPHPGRVASPLSLVMFAGGQYHPRTGRLDSKTMSWRSRCRKQLASLRAVLHRASGRTSRSGRFLFPRPLCIGYERRAEKTQRPGIATGCGYFSRPTSPCHPMAWLCRLHSSHSSHNTTLAPAPIRRLSLLPAYPASG</sequence>
<dbReference type="AlphaFoldDB" id="A0AA40E5P9"/>
<protein>
    <submittedName>
        <fullName evidence="2">Uncharacterized protein</fullName>
    </submittedName>
</protein>